<evidence type="ECO:0000313" key="2">
    <source>
        <dbReference type="Proteomes" id="UP000185221"/>
    </source>
</evidence>
<dbReference type="RefSeq" id="WP_074225745.1">
    <property type="nucleotide sequence ID" value="NZ_FSRC01000002.1"/>
</dbReference>
<reference evidence="2" key="1">
    <citation type="submission" date="2016-11" db="EMBL/GenBank/DDBJ databases">
        <authorList>
            <person name="Varghese N."/>
            <person name="Submissions S."/>
        </authorList>
    </citation>
    <scope>NUCLEOTIDE SEQUENCE [LARGE SCALE GENOMIC DNA]</scope>
    <source>
        <strain evidence="2">DSM 15292</strain>
    </source>
</reference>
<dbReference type="STRING" id="226505.SAMN05444394_2959"/>
<dbReference type="EMBL" id="FSRC01000002">
    <property type="protein sequence ID" value="SIO02384.1"/>
    <property type="molecule type" value="Genomic_DNA"/>
</dbReference>
<gene>
    <name evidence="1" type="ORF">SAMN05444394_2959</name>
</gene>
<evidence type="ECO:0000313" key="1">
    <source>
        <dbReference type="EMBL" id="SIO02384.1"/>
    </source>
</evidence>
<dbReference type="OrthoDB" id="3893742at2"/>
<keyword evidence="2" id="KW-1185">Reference proteome</keyword>
<accession>A0A1N6G4E0</accession>
<dbReference type="Proteomes" id="UP000185221">
    <property type="component" value="Unassembled WGS sequence"/>
</dbReference>
<sequence>MGLTTEKVFNNFDQSLQEFIDSGALTKKEKATKLASHIDILSLTRSGLAYLYHKSVELEKAGFFQGTSWNDPDKLVPFLVKGTLKYGHPSSSFETLSELRMLRYANGEDVHELLSAEDAQSFLEEVIVHNLEFALREPNEETRVRMSDRELKKAFNLFGFIMSEMDLNGVYGKLVDEVQMVCEQRPIRTQKARELISLVNRRFDTSGTTKKDKAIRIYIDALFAPSEGAKLHEGKEAYLEFLDQASETELASESLSMGEYMNATGLVSGYHALILRFIVEKNPNLVPICLDLNDRGIAEWEKFHEMVSNLILETVSWDNCQCIYGLARMLGKNLFSRRAVRIGLENLRRIKINPQVEKRIMKSLTNPDAEITALQYLIGGTIKVLGQPLGVGQGNNPTCQSARGISMWSQHSPAKLIDMIITVSTQNNLIMRFENQNLVSNNLLKGLVDQLDYNLDVVSVVLVPHLDKIYNEMMRLSAGRLDDPHKWVNPAMYGQWIQVGFASCYDYLSNSIMDYPGYLRIFYGAFHPNYNGNQQMVYPNPVGIFITSNKGDMIGFHAVSLLRVDETKTGELRAYFLNPNNEGRQDWGQGIKPSVHGQGEKQGESSLPFHHFAARVYAFHYSTLDVRNKLNEVPQEELIMVEKMARESWGKSYVWNQQTKLW</sequence>
<proteinExistence type="predicted"/>
<dbReference type="AlphaFoldDB" id="A0A1N6G4E0"/>
<protein>
    <submittedName>
        <fullName evidence="1">Uncharacterized protein</fullName>
    </submittedName>
</protein>
<organism evidence="1 2">
    <name type="scientific">Algoriphagus halophilus</name>
    <dbReference type="NCBI Taxonomy" id="226505"/>
    <lineage>
        <taxon>Bacteria</taxon>
        <taxon>Pseudomonadati</taxon>
        <taxon>Bacteroidota</taxon>
        <taxon>Cytophagia</taxon>
        <taxon>Cytophagales</taxon>
        <taxon>Cyclobacteriaceae</taxon>
        <taxon>Algoriphagus</taxon>
    </lineage>
</organism>
<name>A0A1N6G4E0_9BACT</name>